<dbReference type="InterPro" id="IPR036397">
    <property type="entry name" value="RNaseH_sf"/>
</dbReference>
<feature type="compositionally biased region" description="Pro residues" evidence="1">
    <location>
        <begin position="234"/>
        <end position="311"/>
    </location>
</feature>
<accession>A0A803L7B7</accession>
<reference evidence="3" key="2">
    <citation type="submission" date="2021-03" db="UniProtKB">
        <authorList>
            <consortium name="EnsemblPlants"/>
        </authorList>
    </citation>
    <scope>IDENTIFICATION</scope>
</reference>
<reference evidence="3" key="1">
    <citation type="journal article" date="2017" name="Nature">
        <title>The genome of Chenopodium quinoa.</title>
        <authorList>
            <person name="Jarvis D.E."/>
            <person name="Ho Y.S."/>
            <person name="Lightfoot D.J."/>
            <person name="Schmoeckel S.M."/>
            <person name="Li B."/>
            <person name="Borm T.J.A."/>
            <person name="Ohyanagi H."/>
            <person name="Mineta K."/>
            <person name="Michell C.T."/>
            <person name="Saber N."/>
            <person name="Kharbatia N.M."/>
            <person name="Rupper R.R."/>
            <person name="Sharp A.R."/>
            <person name="Dally N."/>
            <person name="Boughton B.A."/>
            <person name="Woo Y.H."/>
            <person name="Gao G."/>
            <person name="Schijlen E.G.W.M."/>
            <person name="Guo X."/>
            <person name="Momin A.A."/>
            <person name="Negrao S."/>
            <person name="Al-Babili S."/>
            <person name="Gehring C."/>
            <person name="Roessner U."/>
            <person name="Jung C."/>
            <person name="Murphy K."/>
            <person name="Arold S.T."/>
            <person name="Gojobori T."/>
            <person name="van der Linden C.G."/>
            <person name="van Loo E.N."/>
            <person name="Jellen E.N."/>
            <person name="Maughan P.J."/>
            <person name="Tester M."/>
        </authorList>
    </citation>
    <scope>NUCLEOTIDE SEQUENCE [LARGE SCALE GENOMIC DNA]</scope>
    <source>
        <strain evidence="3">cv. PI 614886</strain>
    </source>
</reference>
<feature type="compositionally biased region" description="Basic residues" evidence="1">
    <location>
        <begin position="337"/>
        <end position="347"/>
    </location>
</feature>
<dbReference type="EnsemblPlants" id="AUR62007756-RA">
    <property type="protein sequence ID" value="AUR62007756-RA:cds"/>
    <property type="gene ID" value="AUR62007756"/>
</dbReference>
<dbReference type="Pfam" id="PF13456">
    <property type="entry name" value="RVT_3"/>
    <property type="match status" value="1"/>
</dbReference>
<dbReference type="PRINTS" id="PR01217">
    <property type="entry name" value="PRICHEXTENSN"/>
</dbReference>
<dbReference type="GO" id="GO:0005886">
    <property type="term" value="C:plasma membrane"/>
    <property type="evidence" value="ECO:0007669"/>
    <property type="project" value="InterPro"/>
</dbReference>
<dbReference type="Proteomes" id="UP000596660">
    <property type="component" value="Unplaced"/>
</dbReference>
<dbReference type="PANTHER" id="PTHR36549">
    <property type="entry name" value="LYSINE-RICH ARABINOGALACTAN PROTEIN 19"/>
    <property type="match status" value="1"/>
</dbReference>
<dbReference type="AlphaFoldDB" id="A0A803L7B7"/>
<dbReference type="GO" id="GO:0004523">
    <property type="term" value="F:RNA-DNA hybrid ribonuclease activity"/>
    <property type="evidence" value="ECO:0007669"/>
    <property type="project" value="InterPro"/>
</dbReference>
<feature type="compositionally biased region" description="Low complexity" evidence="1">
    <location>
        <begin position="193"/>
        <end position="210"/>
    </location>
</feature>
<evidence type="ECO:0000313" key="4">
    <source>
        <dbReference type="Proteomes" id="UP000596660"/>
    </source>
</evidence>
<dbReference type="InterPro" id="IPR012337">
    <property type="entry name" value="RNaseH-like_sf"/>
</dbReference>
<feature type="compositionally biased region" description="Low complexity" evidence="1">
    <location>
        <begin position="312"/>
        <end position="329"/>
    </location>
</feature>
<name>A0A803L7B7_CHEQI</name>
<sequence>NQQVFQGTPRSTQAYKLNLEEAWKSLQDYLKPDLRSLGVLKPSLQARLGYEKTTVGNSMGHLDCTIAIDGSWHKDTGQYDIGWTATFTNTDEMKVGGSFGITDSALMVEAITCVSALKWALSHSCMNVLVYTDSEVLVALLQRPTNTNVTLHWTLQEIRQLGSHFQLSLAKAQAPATSPTIASPAPPLPTSNPPTTATPLAASTSPVSSPTAPPPQSSPPPTAPPISPSVQTPSLPPAPVTQPPPPVQPPAQPPAPVSPPPATSPAPATVPPAPTPTKPAPAPAPTKPAPAPAPTKPAPAPAPTKPAPAPAPVAISPSLAPVNSPSTAPAPAPSEGKKKRKHKHHHAPAPAPIPPSPPAPPTAVTDTSEDMSPAPSPDLNAGISIYQQGYTRSKWMTGLIAAALLVIL</sequence>
<feature type="domain" description="RNase H type-1" evidence="2">
    <location>
        <begin position="68"/>
        <end position="166"/>
    </location>
</feature>
<keyword evidence="4" id="KW-1185">Reference proteome</keyword>
<evidence type="ECO:0000256" key="1">
    <source>
        <dbReference type="SAM" id="MobiDB-lite"/>
    </source>
</evidence>
<dbReference type="Gramene" id="AUR62007756-RA">
    <property type="protein sequence ID" value="AUR62007756-RA:cds"/>
    <property type="gene ID" value="AUR62007756"/>
</dbReference>
<dbReference type="OMA" id="FTNTDEM"/>
<dbReference type="InterPro" id="IPR038793">
    <property type="entry name" value="AGP19"/>
</dbReference>
<dbReference type="CDD" id="cd06222">
    <property type="entry name" value="RNase_H_like"/>
    <property type="match status" value="1"/>
</dbReference>
<dbReference type="InterPro" id="IPR044730">
    <property type="entry name" value="RNase_H-like_dom_plant"/>
</dbReference>
<dbReference type="Gene3D" id="3.30.420.10">
    <property type="entry name" value="Ribonuclease H-like superfamily/Ribonuclease H"/>
    <property type="match status" value="1"/>
</dbReference>
<dbReference type="InterPro" id="IPR002156">
    <property type="entry name" value="RNaseH_domain"/>
</dbReference>
<feature type="compositionally biased region" description="Pro residues" evidence="1">
    <location>
        <begin position="211"/>
        <end position="227"/>
    </location>
</feature>
<evidence type="ECO:0000313" key="3">
    <source>
        <dbReference type="EnsemblPlants" id="AUR62007756-RA:cds"/>
    </source>
</evidence>
<feature type="compositionally biased region" description="Pro residues" evidence="1">
    <location>
        <begin position="349"/>
        <end position="361"/>
    </location>
</feature>
<dbReference type="GO" id="GO:0003676">
    <property type="term" value="F:nucleic acid binding"/>
    <property type="evidence" value="ECO:0007669"/>
    <property type="project" value="InterPro"/>
</dbReference>
<feature type="region of interest" description="Disordered" evidence="1">
    <location>
        <begin position="176"/>
        <end position="377"/>
    </location>
</feature>
<protein>
    <recommendedName>
        <fullName evidence="2">RNase H type-1 domain-containing protein</fullName>
    </recommendedName>
</protein>
<proteinExistence type="predicted"/>
<dbReference type="PANTHER" id="PTHR36549:SF3">
    <property type="entry name" value="LYSINE-RICH ARABINOGALACTAN PROTEIN 19"/>
    <property type="match status" value="1"/>
</dbReference>
<evidence type="ECO:0000259" key="2">
    <source>
        <dbReference type="Pfam" id="PF13456"/>
    </source>
</evidence>
<dbReference type="SUPFAM" id="SSF53098">
    <property type="entry name" value="Ribonuclease H-like"/>
    <property type="match status" value="1"/>
</dbReference>
<organism evidence="3 4">
    <name type="scientific">Chenopodium quinoa</name>
    <name type="common">Quinoa</name>
    <dbReference type="NCBI Taxonomy" id="63459"/>
    <lineage>
        <taxon>Eukaryota</taxon>
        <taxon>Viridiplantae</taxon>
        <taxon>Streptophyta</taxon>
        <taxon>Embryophyta</taxon>
        <taxon>Tracheophyta</taxon>
        <taxon>Spermatophyta</taxon>
        <taxon>Magnoliopsida</taxon>
        <taxon>eudicotyledons</taxon>
        <taxon>Gunneridae</taxon>
        <taxon>Pentapetalae</taxon>
        <taxon>Caryophyllales</taxon>
        <taxon>Chenopodiaceae</taxon>
        <taxon>Chenopodioideae</taxon>
        <taxon>Atripliceae</taxon>
        <taxon>Chenopodium</taxon>
    </lineage>
</organism>